<sequence length="328" mass="35764">MNASTDAQATSQPTTLFRQRSAEPAHPPNASHLESGVITSSDVEPAAHAQRQMASQPASSSYHPASNSSAQNTGLSMSLTNAWTSETSNANVWTWSEPYQNYYRVSWDSKGAPIYHWAEIKPTISSPVNPASLVSLPAKDESKAANVSSGTLSNAELLDSSYRLQASRFFRKGRMFSVLSTVGDTAPKTDKESGYGSVVRHQTTTAAQILRLVSVDNKNEVCYACRISTYGKRGTLGEGCQPSQHAIIYYVGRQDPILLEGEMGIKKNPIGVTPMEGDSSLSKMHVASRLNFGDVYQIEHNVKVKDLGKVIDEDMSYLIAYYEQGRKG</sequence>
<dbReference type="InterPro" id="IPR046497">
    <property type="entry name" value="DUF6590"/>
</dbReference>
<feature type="compositionally biased region" description="Low complexity" evidence="1">
    <location>
        <begin position="58"/>
        <end position="70"/>
    </location>
</feature>
<feature type="domain" description="DUF6590" evidence="2">
    <location>
        <begin position="167"/>
        <end position="319"/>
    </location>
</feature>
<reference evidence="3" key="1">
    <citation type="journal article" date="2020" name="Stud. Mycol.">
        <title>101 Dothideomycetes genomes: a test case for predicting lifestyles and emergence of pathogens.</title>
        <authorList>
            <person name="Haridas S."/>
            <person name="Albert R."/>
            <person name="Binder M."/>
            <person name="Bloem J."/>
            <person name="Labutti K."/>
            <person name="Salamov A."/>
            <person name="Andreopoulos B."/>
            <person name="Baker S."/>
            <person name="Barry K."/>
            <person name="Bills G."/>
            <person name="Bluhm B."/>
            <person name="Cannon C."/>
            <person name="Castanera R."/>
            <person name="Culley D."/>
            <person name="Daum C."/>
            <person name="Ezra D."/>
            <person name="Gonzalez J."/>
            <person name="Henrissat B."/>
            <person name="Kuo A."/>
            <person name="Liang C."/>
            <person name="Lipzen A."/>
            <person name="Lutzoni F."/>
            <person name="Magnuson J."/>
            <person name="Mondo S."/>
            <person name="Nolan M."/>
            <person name="Ohm R."/>
            <person name="Pangilinan J."/>
            <person name="Park H.-J."/>
            <person name="Ramirez L."/>
            <person name="Alfaro M."/>
            <person name="Sun H."/>
            <person name="Tritt A."/>
            <person name="Yoshinaga Y."/>
            <person name="Zwiers L.-H."/>
            <person name="Turgeon B."/>
            <person name="Goodwin S."/>
            <person name="Spatafora J."/>
            <person name="Crous P."/>
            <person name="Grigoriev I."/>
        </authorList>
    </citation>
    <scope>NUCLEOTIDE SEQUENCE</scope>
    <source>
        <strain evidence="3">CBS 269.34</strain>
    </source>
</reference>
<dbReference type="PANTHER" id="PTHR35391">
    <property type="entry name" value="C2H2-TYPE DOMAIN-CONTAINING PROTEIN-RELATED"/>
    <property type="match status" value="1"/>
</dbReference>
<protein>
    <recommendedName>
        <fullName evidence="2">DUF6590 domain-containing protein</fullName>
    </recommendedName>
</protein>
<feature type="region of interest" description="Disordered" evidence="1">
    <location>
        <begin position="1"/>
        <end position="73"/>
    </location>
</feature>
<dbReference type="AlphaFoldDB" id="A0A6A6QLN3"/>
<dbReference type="OrthoDB" id="3559580at2759"/>
<dbReference type="PANTHER" id="PTHR35391:SF5">
    <property type="entry name" value="DUF6590 DOMAIN-CONTAINING PROTEIN"/>
    <property type="match status" value="1"/>
</dbReference>
<feature type="compositionally biased region" description="Polar residues" evidence="1">
    <location>
        <begin position="1"/>
        <end position="18"/>
    </location>
</feature>
<evidence type="ECO:0000313" key="4">
    <source>
        <dbReference type="Proteomes" id="UP000799750"/>
    </source>
</evidence>
<accession>A0A6A6QLN3</accession>
<dbReference type="EMBL" id="MU004193">
    <property type="protein sequence ID" value="KAF2492890.1"/>
    <property type="molecule type" value="Genomic_DNA"/>
</dbReference>
<name>A0A6A6QLN3_9PEZI</name>
<dbReference type="Pfam" id="PF20233">
    <property type="entry name" value="DUF6590"/>
    <property type="match status" value="1"/>
</dbReference>
<dbReference type="Proteomes" id="UP000799750">
    <property type="component" value="Unassembled WGS sequence"/>
</dbReference>
<evidence type="ECO:0000259" key="2">
    <source>
        <dbReference type="Pfam" id="PF20233"/>
    </source>
</evidence>
<keyword evidence="4" id="KW-1185">Reference proteome</keyword>
<proteinExistence type="predicted"/>
<evidence type="ECO:0000313" key="3">
    <source>
        <dbReference type="EMBL" id="KAF2492890.1"/>
    </source>
</evidence>
<gene>
    <name evidence="3" type="ORF">BU16DRAFT_93180</name>
</gene>
<organism evidence="3 4">
    <name type="scientific">Lophium mytilinum</name>
    <dbReference type="NCBI Taxonomy" id="390894"/>
    <lineage>
        <taxon>Eukaryota</taxon>
        <taxon>Fungi</taxon>
        <taxon>Dikarya</taxon>
        <taxon>Ascomycota</taxon>
        <taxon>Pezizomycotina</taxon>
        <taxon>Dothideomycetes</taxon>
        <taxon>Pleosporomycetidae</taxon>
        <taxon>Mytilinidiales</taxon>
        <taxon>Mytilinidiaceae</taxon>
        <taxon>Lophium</taxon>
    </lineage>
</organism>
<evidence type="ECO:0000256" key="1">
    <source>
        <dbReference type="SAM" id="MobiDB-lite"/>
    </source>
</evidence>